<dbReference type="InterPro" id="IPR003191">
    <property type="entry name" value="Guanylate-bd/ATL_C"/>
</dbReference>
<dbReference type="GO" id="GO:0005525">
    <property type="term" value="F:GTP binding"/>
    <property type="evidence" value="ECO:0007669"/>
    <property type="project" value="InterPro"/>
</dbReference>
<dbReference type="GO" id="GO:0003924">
    <property type="term" value="F:GTPase activity"/>
    <property type="evidence" value="ECO:0007669"/>
    <property type="project" value="InterPro"/>
</dbReference>
<dbReference type="SUPFAM" id="SSF48340">
    <property type="entry name" value="Interferon-induced guanylate-binding protein 1 (GBP1), C-terminal domain"/>
    <property type="match status" value="1"/>
</dbReference>
<sequence>MNNLVKDASMDPIKEALKQRILSFLAQLTGVERCMHVHICFGWIPVKNENKLQRLNQIPLGDMRPESLLDALNNGAVPTITSLWHSVEEADCKRAYELATDLYVSVFDRTKPPEEAAMRIAHEEAVQKAMSIFNAIVVGFGFARQKYEKRFHMFLKKTFEDHKKKDLCLKPNCLS</sequence>
<protein>
    <recommendedName>
        <fullName evidence="1">Guanylate-binding protein/Atlastin C-terminal domain-containing protein</fullName>
    </recommendedName>
</protein>
<dbReference type="InterPro" id="IPR036543">
    <property type="entry name" value="Guanylate-bd_C_sf"/>
</dbReference>
<dbReference type="Pfam" id="PF02841">
    <property type="entry name" value="GBP_C"/>
    <property type="match status" value="1"/>
</dbReference>
<organism evidence="2 3">
    <name type="scientific">Lactuca virosa</name>
    <dbReference type="NCBI Taxonomy" id="75947"/>
    <lineage>
        <taxon>Eukaryota</taxon>
        <taxon>Viridiplantae</taxon>
        <taxon>Streptophyta</taxon>
        <taxon>Embryophyta</taxon>
        <taxon>Tracheophyta</taxon>
        <taxon>Spermatophyta</taxon>
        <taxon>Magnoliopsida</taxon>
        <taxon>eudicotyledons</taxon>
        <taxon>Gunneridae</taxon>
        <taxon>Pentapetalae</taxon>
        <taxon>asterids</taxon>
        <taxon>campanulids</taxon>
        <taxon>Asterales</taxon>
        <taxon>Asteraceae</taxon>
        <taxon>Cichorioideae</taxon>
        <taxon>Cichorieae</taxon>
        <taxon>Lactucinae</taxon>
        <taxon>Lactuca</taxon>
    </lineage>
</organism>
<accession>A0AAU9MTM1</accession>
<dbReference type="AlphaFoldDB" id="A0AAU9MTM1"/>
<reference evidence="2 3" key="1">
    <citation type="submission" date="2022-01" db="EMBL/GenBank/DDBJ databases">
        <authorList>
            <person name="Xiong W."/>
            <person name="Schranz E."/>
        </authorList>
    </citation>
    <scope>NUCLEOTIDE SEQUENCE [LARGE SCALE GENOMIC DNA]</scope>
</reference>
<proteinExistence type="predicted"/>
<keyword evidence="3" id="KW-1185">Reference proteome</keyword>
<evidence type="ECO:0000313" key="3">
    <source>
        <dbReference type="Proteomes" id="UP001157418"/>
    </source>
</evidence>
<name>A0AAU9MTM1_9ASTR</name>
<gene>
    <name evidence="2" type="ORF">LVIROSA_LOCUS18053</name>
</gene>
<dbReference type="EMBL" id="CAKMRJ010003334">
    <property type="protein sequence ID" value="CAH1431333.1"/>
    <property type="molecule type" value="Genomic_DNA"/>
</dbReference>
<evidence type="ECO:0000313" key="2">
    <source>
        <dbReference type="EMBL" id="CAH1431333.1"/>
    </source>
</evidence>
<dbReference type="Gene3D" id="1.20.1000.10">
    <property type="entry name" value="Guanylate-binding protein, C-terminal domain"/>
    <property type="match status" value="1"/>
</dbReference>
<evidence type="ECO:0000259" key="1">
    <source>
        <dbReference type="Pfam" id="PF02841"/>
    </source>
</evidence>
<dbReference type="Proteomes" id="UP001157418">
    <property type="component" value="Unassembled WGS sequence"/>
</dbReference>
<comment type="caution">
    <text evidence="2">The sequence shown here is derived from an EMBL/GenBank/DDBJ whole genome shotgun (WGS) entry which is preliminary data.</text>
</comment>
<feature type="domain" description="Guanylate-binding protein/Atlastin C-terminal" evidence="1">
    <location>
        <begin position="68"/>
        <end position="165"/>
    </location>
</feature>